<keyword evidence="1" id="KW-1003">Cell membrane</keyword>
<feature type="transmembrane region" description="Helical" evidence="1">
    <location>
        <begin position="191"/>
        <end position="212"/>
    </location>
</feature>
<feature type="transmembrane region" description="Helical" evidence="1">
    <location>
        <begin position="78"/>
        <end position="100"/>
    </location>
</feature>
<comment type="similarity">
    <text evidence="1">Belongs to the vitamin uptake transporter (VUT/ECF) (TC 2.A.88) family. Q precursor transporter subfamily.</text>
</comment>
<sequence length="222" mass="23789">MNQPQTAPNIPLSLFAGSLLYGGLCVLAGVLGTKIADLGTWPILGNLAVESGIFAFLILVVLGSATAELHGTATANRLVRFGFVPLIVSMALLMIVIHAVPPAPFWPDQPAFAHLLGQGARMQFAGLCSYGTSQTLNVYVFSRLAAGREGRLLWVRAWLASLLSQVVDTLIFITISFYGVLDLGPLMKGQIISKLVLSTIMVPPLIYLFVALGRWLDGARRA</sequence>
<accession>A0ABY7TU69</accession>
<feature type="transmembrane region" description="Helical" evidence="1">
    <location>
        <begin position="12"/>
        <end position="31"/>
    </location>
</feature>
<feature type="transmembrane region" description="Helical" evidence="1">
    <location>
        <begin position="153"/>
        <end position="179"/>
    </location>
</feature>
<keyword evidence="1" id="KW-0813">Transport</keyword>
<keyword evidence="1" id="KW-1133">Transmembrane helix</keyword>
<evidence type="ECO:0000256" key="1">
    <source>
        <dbReference type="HAMAP-Rule" id="MF_02088"/>
    </source>
</evidence>
<dbReference type="Proteomes" id="UP001218231">
    <property type="component" value="Chromosome"/>
</dbReference>
<keyword evidence="1" id="KW-0472">Membrane</keyword>
<keyword evidence="3" id="KW-1185">Reference proteome</keyword>
<feature type="transmembrane region" description="Helical" evidence="1">
    <location>
        <begin position="43"/>
        <end position="66"/>
    </location>
</feature>
<dbReference type="HAMAP" id="MF_02088">
    <property type="entry name" value="Q_prec_transport"/>
    <property type="match status" value="1"/>
</dbReference>
<proteinExistence type="inferred from homology"/>
<dbReference type="PANTHER" id="PTHR34300">
    <property type="entry name" value="QUEUOSINE PRECURSOR TRANSPORTER-RELATED"/>
    <property type="match status" value="1"/>
</dbReference>
<dbReference type="InterPro" id="IPR003744">
    <property type="entry name" value="YhhQ"/>
</dbReference>
<comment type="subcellular location">
    <subcellularLocation>
        <location evidence="1">Cell inner membrane</location>
        <topology evidence="1">Multi-pass membrane protein</topology>
    </subcellularLocation>
</comment>
<gene>
    <name evidence="2" type="ORF">PQ457_12725</name>
</gene>
<keyword evidence="1" id="KW-0812">Transmembrane</keyword>
<evidence type="ECO:0000313" key="2">
    <source>
        <dbReference type="EMBL" id="WCT76783.1"/>
    </source>
</evidence>
<protein>
    <recommendedName>
        <fullName evidence="1">Probable queuosine precursor transporter</fullName>
        <shortName evidence="1">Q precursor transporter</shortName>
    </recommendedName>
</protein>
<evidence type="ECO:0000313" key="3">
    <source>
        <dbReference type="Proteomes" id="UP001218231"/>
    </source>
</evidence>
<organism evidence="2 3">
    <name type="scientific">Novosphingobium humi</name>
    <dbReference type="NCBI Taxonomy" id="2282397"/>
    <lineage>
        <taxon>Bacteria</taxon>
        <taxon>Pseudomonadati</taxon>
        <taxon>Pseudomonadota</taxon>
        <taxon>Alphaproteobacteria</taxon>
        <taxon>Sphingomonadales</taxon>
        <taxon>Sphingomonadaceae</taxon>
        <taxon>Novosphingobium</taxon>
    </lineage>
</organism>
<reference evidence="2 3" key="1">
    <citation type="submission" date="2023-02" db="EMBL/GenBank/DDBJ databases">
        <title>Genome sequence of Novosphingobium humi KACC 19094.</title>
        <authorList>
            <person name="Kim S."/>
            <person name="Heo J."/>
            <person name="Kwon S.-W."/>
        </authorList>
    </citation>
    <scope>NUCLEOTIDE SEQUENCE [LARGE SCALE GENOMIC DNA]</scope>
    <source>
        <strain evidence="2 3">KACC 19094</strain>
    </source>
</reference>
<dbReference type="PANTHER" id="PTHR34300:SF2">
    <property type="entry name" value="QUEUOSINE PRECURSOR TRANSPORTER-RELATED"/>
    <property type="match status" value="1"/>
</dbReference>
<dbReference type="EMBL" id="CP117417">
    <property type="protein sequence ID" value="WCT76783.1"/>
    <property type="molecule type" value="Genomic_DNA"/>
</dbReference>
<comment type="function">
    <text evidence="1">Involved in the import of queuosine (Q) precursors, required for Q precursor salvage.</text>
</comment>
<dbReference type="Pfam" id="PF02592">
    <property type="entry name" value="Vut_1"/>
    <property type="match status" value="1"/>
</dbReference>
<dbReference type="RefSeq" id="WP_273617187.1">
    <property type="nucleotide sequence ID" value="NZ_CP117417.1"/>
</dbReference>
<feature type="transmembrane region" description="Helical" evidence="1">
    <location>
        <begin position="120"/>
        <end position="141"/>
    </location>
</feature>
<keyword evidence="1" id="KW-0997">Cell inner membrane</keyword>
<name>A0ABY7TU69_9SPHN</name>
<dbReference type="NCBIfam" id="TIGR00697">
    <property type="entry name" value="queuosine precursor transporter"/>
    <property type="match status" value="1"/>
</dbReference>